<evidence type="ECO:0000313" key="4">
    <source>
        <dbReference type="Proteomes" id="UP001642464"/>
    </source>
</evidence>
<gene>
    <name evidence="3" type="ORF">SCF082_LOCUS30568</name>
</gene>
<dbReference type="SUPFAM" id="SSF48452">
    <property type="entry name" value="TPR-like"/>
    <property type="match status" value="1"/>
</dbReference>
<organism evidence="3 4">
    <name type="scientific">Durusdinium trenchii</name>
    <dbReference type="NCBI Taxonomy" id="1381693"/>
    <lineage>
        <taxon>Eukaryota</taxon>
        <taxon>Sar</taxon>
        <taxon>Alveolata</taxon>
        <taxon>Dinophyceae</taxon>
        <taxon>Suessiales</taxon>
        <taxon>Symbiodiniaceae</taxon>
        <taxon>Durusdinium</taxon>
    </lineage>
</organism>
<accession>A0ABP0MZ47</accession>
<comment type="caution">
    <text evidence="3">The sequence shown here is derived from an EMBL/GenBank/DDBJ whole genome shotgun (WGS) entry which is preliminary data.</text>
</comment>
<reference evidence="3 4" key="1">
    <citation type="submission" date="2024-02" db="EMBL/GenBank/DDBJ databases">
        <authorList>
            <person name="Chen Y."/>
            <person name="Shah S."/>
            <person name="Dougan E. K."/>
            <person name="Thang M."/>
            <person name="Chan C."/>
        </authorList>
    </citation>
    <scope>NUCLEOTIDE SEQUENCE [LARGE SCALE GENOMIC DNA]</scope>
</reference>
<dbReference type="Pfam" id="PF13414">
    <property type="entry name" value="TPR_11"/>
    <property type="match status" value="1"/>
</dbReference>
<dbReference type="InterPro" id="IPR011990">
    <property type="entry name" value="TPR-like_helical_dom_sf"/>
</dbReference>
<proteinExistence type="predicted"/>
<dbReference type="EMBL" id="CAXAMM010025335">
    <property type="protein sequence ID" value="CAK9056815.1"/>
    <property type="molecule type" value="Genomic_DNA"/>
</dbReference>
<keyword evidence="1" id="KW-0677">Repeat</keyword>
<dbReference type="Gene3D" id="1.25.40.10">
    <property type="entry name" value="Tetratricopeptide repeat domain"/>
    <property type="match status" value="2"/>
</dbReference>
<evidence type="ECO:0000256" key="1">
    <source>
        <dbReference type="ARBA" id="ARBA00022737"/>
    </source>
</evidence>
<dbReference type="PANTHER" id="PTHR44858:SF1">
    <property type="entry name" value="UDP-N-ACETYLGLUCOSAMINE--PEPTIDE N-ACETYLGLUCOSAMINYLTRANSFERASE SPINDLY-RELATED"/>
    <property type="match status" value="1"/>
</dbReference>
<dbReference type="InterPro" id="IPR050498">
    <property type="entry name" value="Ycf3"/>
</dbReference>
<dbReference type="Proteomes" id="UP001642464">
    <property type="component" value="Unassembled WGS sequence"/>
</dbReference>
<keyword evidence="4" id="KW-1185">Reference proteome</keyword>
<keyword evidence="2" id="KW-0802">TPR repeat</keyword>
<protein>
    <submittedName>
        <fullName evidence="3">TPR repeat-containing protein slr0751</fullName>
    </submittedName>
</protein>
<dbReference type="PANTHER" id="PTHR44858">
    <property type="entry name" value="TETRATRICOPEPTIDE REPEAT PROTEIN 6"/>
    <property type="match status" value="1"/>
</dbReference>
<evidence type="ECO:0000256" key="2">
    <source>
        <dbReference type="ARBA" id="ARBA00022803"/>
    </source>
</evidence>
<name>A0ABP0MZ47_9DINO</name>
<sequence length="207" mass="22310">MSAAGPEGVALEITESSLTFYPGLAAALPHERAASQRPTVVPGALANFHLGLYDVALEDYDRALRLEHSAVAFYNRALVEARRGKYESAVWTARDLVGTSDSKAVRDYGRAIELDPNAGIAFHGRASAKLLGTKDAIDDYDRALQLDPSSARAFYDRASAKFRLGALGWKGRGFGSWAGKTEVQPGATGLGRVLFHLVPHPEPKELC</sequence>
<evidence type="ECO:0000313" key="3">
    <source>
        <dbReference type="EMBL" id="CAK9056815.1"/>
    </source>
</evidence>